<organism evidence="1">
    <name type="scientific">Ovis aries</name>
    <name type="common">Sheep</name>
    <dbReference type="NCBI Taxonomy" id="9940"/>
    <lineage>
        <taxon>Eukaryota</taxon>
        <taxon>Metazoa</taxon>
        <taxon>Chordata</taxon>
        <taxon>Craniata</taxon>
        <taxon>Vertebrata</taxon>
        <taxon>Euteleostomi</taxon>
        <taxon>Mammalia</taxon>
        <taxon>Eutheria</taxon>
        <taxon>Laurasiatheria</taxon>
        <taxon>Artiodactyla</taxon>
        <taxon>Ruminantia</taxon>
        <taxon>Pecora</taxon>
        <taxon>Bovidae</taxon>
        <taxon>Caprinae</taxon>
        <taxon>Ovis</taxon>
    </lineage>
</organism>
<reference evidence="1" key="2">
    <citation type="submission" date="2025-08" db="UniProtKB">
        <authorList>
            <consortium name="Ensembl"/>
        </authorList>
    </citation>
    <scope>IDENTIFICATION</scope>
</reference>
<reference evidence="1" key="1">
    <citation type="submission" date="2020-11" db="EMBL/GenBank/DDBJ databases">
        <authorList>
            <person name="Davenport K.M."/>
            <person name="Bickhart D.M."/>
            <person name="Smith T.P.L."/>
            <person name="Murdoch B.M."/>
            <person name="Rosen B.D."/>
        </authorList>
    </citation>
    <scope>NUCLEOTIDE SEQUENCE [LARGE SCALE GENOMIC DNA]</scope>
    <source>
        <strain evidence="1">OAR_USU_Benz2616</strain>
    </source>
</reference>
<accession>A0AC11E728</accession>
<gene>
    <name evidence="1" type="primary">DAAM2</name>
</gene>
<sequence>MAPRKRSRHGLGFLCCFGGSDLPEINLRDNHPLQYMEFSSPIPNPEELNIRFAELVDELDLTDKNREAVFALPPEKKWQIYCSKKKVPSLTPSTAPQGPQLGQLLLPRSLIHFASLCSTPASFHSRCRRSNSE</sequence>
<evidence type="ECO:0000313" key="1">
    <source>
        <dbReference type="Ensembl" id="ENSOARP00020053447.1"/>
    </source>
</evidence>
<name>A0AC11E728_SHEEP</name>
<proteinExistence type="predicted"/>
<protein>
    <submittedName>
        <fullName evidence="1">Dishevelled associated activator of morphogenesis 2</fullName>
    </submittedName>
</protein>
<dbReference type="Ensembl" id="ENSOART00020041917.1">
    <property type="protein sequence ID" value="ENSOARP00020053447.1"/>
    <property type="gene ID" value="ENSOARG00020012995.2"/>
</dbReference>
<reference evidence="1" key="3">
    <citation type="submission" date="2025-09" db="UniProtKB">
        <authorList>
            <consortium name="Ensembl"/>
        </authorList>
    </citation>
    <scope>IDENTIFICATION</scope>
</reference>